<dbReference type="InterPro" id="IPR050237">
    <property type="entry name" value="ATP-dep_AMP-bd_enzyme"/>
</dbReference>
<evidence type="ECO:0000259" key="2">
    <source>
        <dbReference type="Pfam" id="PF13193"/>
    </source>
</evidence>
<dbReference type="PANTHER" id="PTHR43767">
    <property type="entry name" value="LONG-CHAIN-FATTY-ACID--COA LIGASE"/>
    <property type="match status" value="1"/>
</dbReference>
<keyword evidence="4" id="KW-1185">Reference proteome</keyword>
<dbReference type="Gene3D" id="3.30.300.30">
    <property type="match status" value="1"/>
</dbReference>
<feature type="domain" description="AMP-dependent synthetase/ligase" evidence="1">
    <location>
        <begin position="27"/>
        <end position="394"/>
    </location>
</feature>
<proteinExistence type="predicted"/>
<dbReference type="Pfam" id="PF13193">
    <property type="entry name" value="AMP-binding_C"/>
    <property type="match status" value="1"/>
</dbReference>
<dbReference type="InterPro" id="IPR045851">
    <property type="entry name" value="AMP-bd_C_sf"/>
</dbReference>
<dbReference type="Gene3D" id="3.40.50.12780">
    <property type="entry name" value="N-terminal domain of ligase-like"/>
    <property type="match status" value="1"/>
</dbReference>
<dbReference type="PANTHER" id="PTHR43767:SF1">
    <property type="entry name" value="NONRIBOSOMAL PEPTIDE SYNTHASE PES1 (EUROFUNG)-RELATED"/>
    <property type="match status" value="1"/>
</dbReference>
<evidence type="ECO:0000313" key="4">
    <source>
        <dbReference type="Proteomes" id="UP000320244"/>
    </source>
</evidence>
<reference evidence="3 4" key="2">
    <citation type="submission" date="2019-08" db="EMBL/GenBank/DDBJ databases">
        <title>Jejuicoccus antrihumi gen. nov., sp. nov., a new member of the family Dermacoccaceae isolated from a cave.</title>
        <authorList>
            <person name="Schumann P."/>
            <person name="Kim I.S."/>
        </authorList>
    </citation>
    <scope>NUCLEOTIDE SEQUENCE [LARGE SCALE GENOMIC DNA]</scope>
    <source>
        <strain evidence="3 4">C5-26</strain>
    </source>
</reference>
<name>A0A563DUM3_9MICO</name>
<protein>
    <submittedName>
        <fullName evidence="3">AMP-binding protein</fullName>
    </submittedName>
</protein>
<feature type="domain" description="AMP-binding enzyme C-terminal" evidence="2">
    <location>
        <begin position="445"/>
        <end position="521"/>
    </location>
</feature>
<comment type="caution">
    <text evidence="3">The sequence shown here is derived from an EMBL/GenBank/DDBJ whole genome shotgun (WGS) entry which is preliminary data.</text>
</comment>
<dbReference type="OrthoDB" id="9803968at2"/>
<organism evidence="3 4">
    <name type="scientific">Leekyejoonella antrihumi</name>
    <dbReference type="NCBI Taxonomy" id="1660198"/>
    <lineage>
        <taxon>Bacteria</taxon>
        <taxon>Bacillati</taxon>
        <taxon>Actinomycetota</taxon>
        <taxon>Actinomycetes</taxon>
        <taxon>Micrococcales</taxon>
        <taxon>Dermacoccaceae</taxon>
        <taxon>Leekyejoonella</taxon>
    </lineage>
</organism>
<gene>
    <name evidence="3" type="ORF">FGL98_19185</name>
</gene>
<dbReference type="InterPro" id="IPR000873">
    <property type="entry name" value="AMP-dep_synth/lig_dom"/>
</dbReference>
<dbReference type="RefSeq" id="WP_146319481.1">
    <property type="nucleotide sequence ID" value="NZ_VCQV01000033.1"/>
</dbReference>
<dbReference type="InterPro" id="IPR025110">
    <property type="entry name" value="AMP-bd_C"/>
</dbReference>
<dbReference type="Proteomes" id="UP000320244">
    <property type="component" value="Unassembled WGS sequence"/>
</dbReference>
<dbReference type="EMBL" id="VCQV01000033">
    <property type="protein sequence ID" value="TWP33958.1"/>
    <property type="molecule type" value="Genomic_DNA"/>
</dbReference>
<dbReference type="AlphaFoldDB" id="A0A563DUM3"/>
<reference evidence="3 4" key="1">
    <citation type="submission" date="2019-05" db="EMBL/GenBank/DDBJ databases">
        <authorList>
            <person name="Lee S.D."/>
        </authorList>
    </citation>
    <scope>NUCLEOTIDE SEQUENCE [LARGE SCALE GENOMIC DNA]</scope>
    <source>
        <strain evidence="3 4">C5-26</strain>
    </source>
</reference>
<dbReference type="InterPro" id="IPR042099">
    <property type="entry name" value="ANL_N_sf"/>
</dbReference>
<evidence type="ECO:0000259" key="1">
    <source>
        <dbReference type="Pfam" id="PF00501"/>
    </source>
</evidence>
<evidence type="ECO:0000313" key="3">
    <source>
        <dbReference type="EMBL" id="TWP33958.1"/>
    </source>
</evidence>
<sequence length="533" mass="56685">MKPDLSLLQPLDVNLATRVNVGDSLSRGAAQFPSRAAIIDQGTSVSYGALNDAAERTAAALLDLGIEHQEPVAMVMSNSWQVLAVYYGCAKAGLVALPMNFLLAPTDQRWILADAGARIAVVSADLVPTLEEVLADAPGIETVIVVGDGPTQVAGRDTHDWQRLLDARDGHTVEVAVDDRDTVQCLYTSGTTSRPKGVLISHVSLQIALLSNAIIANHRWGHDWTVLLNVLPMFHTTALNTICMPTLTVGGTIVLPGPFNPDTVLDAIEQHRVTHVMMLPVMHGACLAAQRGRARDLSSVRTALYGMTPMPPSLLDQVDDLYPNAEVILGSGQTEVVPATVMQWTEHRHTAADSWGPSAPTVMTQIMDPDGAVLSADQTGEIVYRGPHVCSGYWNNPAANATAFAHGWFHSSDVGHLDEAGVVWFTDRLKDIIKSGGENVSSVSVESVVADAPGVAECAVIGLPDARWGEAVCAVVVPDGTVPAEDLEAGVIAYAKAHLAGFQVPKSVRTAQVLPKTATGKIIKHIVRENLNK</sequence>
<dbReference type="SUPFAM" id="SSF56801">
    <property type="entry name" value="Acetyl-CoA synthetase-like"/>
    <property type="match status" value="1"/>
</dbReference>
<accession>A0A563DUM3</accession>
<dbReference type="GO" id="GO:0016878">
    <property type="term" value="F:acid-thiol ligase activity"/>
    <property type="evidence" value="ECO:0007669"/>
    <property type="project" value="UniProtKB-ARBA"/>
</dbReference>
<dbReference type="Pfam" id="PF00501">
    <property type="entry name" value="AMP-binding"/>
    <property type="match status" value="1"/>
</dbReference>